<dbReference type="InParanoid" id="A0A0G4FK66"/>
<evidence type="ECO:0000256" key="1">
    <source>
        <dbReference type="ARBA" id="ARBA00022642"/>
    </source>
</evidence>
<dbReference type="GO" id="GO:0005524">
    <property type="term" value="F:ATP binding"/>
    <property type="evidence" value="ECO:0007669"/>
    <property type="project" value="UniProtKB-KW"/>
</dbReference>
<dbReference type="Gene3D" id="3.40.50.620">
    <property type="entry name" value="HUPs"/>
    <property type="match status" value="1"/>
</dbReference>
<evidence type="ECO:0000313" key="10">
    <source>
        <dbReference type="Proteomes" id="UP000041254"/>
    </source>
</evidence>
<dbReference type="NCBIfam" id="TIGR00482">
    <property type="entry name" value="nicotinate (nicotinamide) nucleotide adenylyltransferase"/>
    <property type="match status" value="1"/>
</dbReference>
<comment type="catalytic activity">
    <reaction evidence="7">
        <text>nicotinate beta-D-ribonucleotide + ATP + H(+) = deamido-NAD(+) + diphosphate</text>
        <dbReference type="Rhea" id="RHEA:22860"/>
        <dbReference type="ChEBI" id="CHEBI:15378"/>
        <dbReference type="ChEBI" id="CHEBI:30616"/>
        <dbReference type="ChEBI" id="CHEBI:33019"/>
        <dbReference type="ChEBI" id="CHEBI:57502"/>
        <dbReference type="ChEBI" id="CHEBI:58437"/>
        <dbReference type="EC" id="2.7.7.18"/>
    </reaction>
</comment>
<evidence type="ECO:0000256" key="4">
    <source>
        <dbReference type="ARBA" id="ARBA00022741"/>
    </source>
</evidence>
<comment type="similarity">
    <text evidence="7">Belongs to the eukaryotic NMN adenylyltransferase family.</text>
</comment>
<dbReference type="InterPro" id="IPR014729">
    <property type="entry name" value="Rossmann-like_a/b/a_fold"/>
</dbReference>
<protein>
    <recommendedName>
        <fullName evidence="7">Nicotinamide-nucleotide adenylyltransferase</fullName>
        <ecNumber evidence="7">2.7.7.1</ecNumber>
        <ecNumber evidence="7">2.7.7.18</ecNumber>
    </recommendedName>
</protein>
<dbReference type="InterPro" id="IPR005248">
    <property type="entry name" value="NadD/NMNAT"/>
</dbReference>
<keyword evidence="6 7" id="KW-0520">NAD</keyword>
<reference evidence="9 10" key="1">
    <citation type="submission" date="2014-11" db="EMBL/GenBank/DDBJ databases">
        <authorList>
            <person name="Zhu J."/>
            <person name="Qi W."/>
            <person name="Song R."/>
        </authorList>
    </citation>
    <scope>NUCLEOTIDE SEQUENCE [LARGE SCALE GENOMIC DNA]</scope>
</reference>
<keyword evidence="1 7" id="KW-0662">Pyridine nucleotide biosynthesis</keyword>
<dbReference type="Proteomes" id="UP000041254">
    <property type="component" value="Unassembled WGS sequence"/>
</dbReference>
<dbReference type="OrthoDB" id="422187at2759"/>
<keyword evidence="10" id="KW-1185">Reference proteome</keyword>
<evidence type="ECO:0000256" key="5">
    <source>
        <dbReference type="ARBA" id="ARBA00022840"/>
    </source>
</evidence>
<comment type="pathway">
    <text evidence="7">Cofactor biosynthesis; NAD(+) biosynthesis; NAD(+) from nicotinamide D-ribonucleotide: step 1/1.</text>
</comment>
<evidence type="ECO:0000313" key="9">
    <source>
        <dbReference type="EMBL" id="CEM14170.1"/>
    </source>
</evidence>
<proteinExistence type="inferred from homology"/>
<sequence length="219" mass="24651">MNANSKKRVGVFGGSFDPITVGHIMTAAQVLHCGSVDEVWIVPCGNRPDKKTTGAARHRLEMCRRAVEASFSHDFPIKVMSTEVDHGQFIPSYELMKRYASEHPSIDFWLIIGSDLVTTLQKWQHGPLLMKECRFLVVPRQGAETTPADPRWPPGITYRCLEDDAKAGELDLFVTDISSTALRARLGRPMGRERLCEGLTPLCVLEYIREHGLYRGERL</sequence>
<keyword evidence="4 7" id="KW-0547">Nucleotide-binding</keyword>
<evidence type="ECO:0000256" key="2">
    <source>
        <dbReference type="ARBA" id="ARBA00022679"/>
    </source>
</evidence>
<dbReference type="EC" id="2.7.7.18" evidence="7"/>
<dbReference type="Pfam" id="PF01467">
    <property type="entry name" value="CTP_transf_like"/>
    <property type="match status" value="1"/>
</dbReference>
<keyword evidence="5 7" id="KW-0067">ATP-binding</keyword>
<dbReference type="VEuPathDB" id="CryptoDB:Vbra_21313"/>
<dbReference type="PhylomeDB" id="A0A0G4FK66"/>
<dbReference type="GO" id="GO:0004515">
    <property type="term" value="F:nicotinate-nucleotide adenylyltransferase activity"/>
    <property type="evidence" value="ECO:0007669"/>
    <property type="project" value="UniProtKB-EC"/>
</dbReference>
<dbReference type="AlphaFoldDB" id="A0A0G4FK66"/>
<name>A0A0G4FK66_VITBC</name>
<keyword evidence="2 7" id="KW-0808">Transferase</keyword>
<dbReference type="PANTHER" id="PTHR39321:SF3">
    <property type="entry name" value="PHOSPHOPANTETHEINE ADENYLYLTRANSFERASE"/>
    <property type="match status" value="1"/>
</dbReference>
<gene>
    <name evidence="9" type="ORF">Vbra_21313</name>
</gene>
<organism evidence="9 10">
    <name type="scientific">Vitrella brassicaformis (strain CCMP3155)</name>
    <dbReference type="NCBI Taxonomy" id="1169540"/>
    <lineage>
        <taxon>Eukaryota</taxon>
        <taxon>Sar</taxon>
        <taxon>Alveolata</taxon>
        <taxon>Colpodellida</taxon>
        <taxon>Vitrellaceae</taxon>
        <taxon>Vitrella</taxon>
    </lineage>
</organism>
<dbReference type="SUPFAM" id="SSF52374">
    <property type="entry name" value="Nucleotidylyl transferase"/>
    <property type="match status" value="1"/>
</dbReference>
<dbReference type="STRING" id="1169540.A0A0G4FK66"/>
<dbReference type="InterPro" id="IPR004821">
    <property type="entry name" value="Cyt_trans-like"/>
</dbReference>
<evidence type="ECO:0000256" key="6">
    <source>
        <dbReference type="ARBA" id="ARBA00023027"/>
    </source>
</evidence>
<feature type="domain" description="Cytidyltransferase-like" evidence="8">
    <location>
        <begin position="11"/>
        <end position="185"/>
    </location>
</feature>
<dbReference type="UniPathway" id="UPA00253">
    <property type="reaction ID" value="UER00600"/>
</dbReference>
<accession>A0A0G4FK66</accession>
<keyword evidence="3 7" id="KW-0548">Nucleotidyltransferase</keyword>
<dbReference type="CDD" id="cd02165">
    <property type="entry name" value="NMNAT"/>
    <property type="match status" value="1"/>
</dbReference>
<dbReference type="OMA" id="IDEIWVV"/>
<dbReference type="GO" id="GO:0000309">
    <property type="term" value="F:nicotinamide-nucleotide adenylyltransferase activity"/>
    <property type="evidence" value="ECO:0007669"/>
    <property type="project" value="UniProtKB-EC"/>
</dbReference>
<dbReference type="EMBL" id="CDMY01000455">
    <property type="protein sequence ID" value="CEM14170.1"/>
    <property type="molecule type" value="Genomic_DNA"/>
</dbReference>
<evidence type="ECO:0000256" key="3">
    <source>
        <dbReference type="ARBA" id="ARBA00022695"/>
    </source>
</evidence>
<dbReference type="EC" id="2.7.7.1" evidence="7"/>
<evidence type="ECO:0000256" key="7">
    <source>
        <dbReference type="RuleBase" id="RU362021"/>
    </source>
</evidence>
<dbReference type="HAMAP" id="MF_00244">
    <property type="entry name" value="NaMN_adenylyltr"/>
    <property type="match status" value="1"/>
</dbReference>
<evidence type="ECO:0000259" key="8">
    <source>
        <dbReference type="Pfam" id="PF01467"/>
    </source>
</evidence>
<comment type="catalytic activity">
    <reaction evidence="7">
        <text>beta-nicotinamide D-ribonucleotide + ATP + H(+) = diphosphate + NAD(+)</text>
        <dbReference type="Rhea" id="RHEA:21360"/>
        <dbReference type="ChEBI" id="CHEBI:14649"/>
        <dbReference type="ChEBI" id="CHEBI:15378"/>
        <dbReference type="ChEBI" id="CHEBI:30616"/>
        <dbReference type="ChEBI" id="CHEBI:33019"/>
        <dbReference type="ChEBI" id="CHEBI:57540"/>
        <dbReference type="EC" id="2.7.7.1"/>
    </reaction>
</comment>
<dbReference type="GO" id="GO:0009435">
    <property type="term" value="P:NAD+ biosynthetic process"/>
    <property type="evidence" value="ECO:0007669"/>
    <property type="project" value="UniProtKB-UniPathway"/>
</dbReference>
<dbReference type="PANTHER" id="PTHR39321">
    <property type="entry name" value="NICOTINATE-NUCLEOTIDE ADENYLYLTRANSFERASE-RELATED"/>
    <property type="match status" value="1"/>
</dbReference>